<sequence length="232" mass="25675">IGLVSDLKTWGGVLTARLEQRLMEYFPSGPNETTATFIFARTVACPRTGKAVPLVGDWSLRRGDNPAAVRLVTERKGIDLDEPEFEIVTGAKIDFDPKRGTVSRGKGVSPWDQLVIDGDYIRAEAQAGRMGEVLYAVAIRTAQETRELRSPTAVDLEAVSAAEAELGRLLPDWEKAGVVPNESVPNGNKTREPLNYGMTRWREMFSPRQLLVHGCFVEEFHKLIPEVREAVG</sequence>
<protein>
    <submittedName>
        <fullName evidence="1">Uncharacterized protein</fullName>
    </submittedName>
</protein>
<dbReference type="AlphaFoldDB" id="A0A383E9N9"/>
<feature type="non-terminal residue" evidence="1">
    <location>
        <position position="232"/>
    </location>
</feature>
<organism evidence="1">
    <name type="scientific">marine metagenome</name>
    <dbReference type="NCBI Taxonomy" id="408172"/>
    <lineage>
        <taxon>unclassified sequences</taxon>
        <taxon>metagenomes</taxon>
        <taxon>ecological metagenomes</taxon>
    </lineage>
</organism>
<accession>A0A383E9N9</accession>
<proteinExistence type="predicted"/>
<feature type="non-terminal residue" evidence="1">
    <location>
        <position position="1"/>
    </location>
</feature>
<dbReference type="EMBL" id="UINC01223573">
    <property type="protein sequence ID" value="SVE52828.1"/>
    <property type="molecule type" value="Genomic_DNA"/>
</dbReference>
<reference evidence="1" key="1">
    <citation type="submission" date="2018-05" db="EMBL/GenBank/DDBJ databases">
        <authorList>
            <person name="Lanie J.A."/>
            <person name="Ng W.-L."/>
            <person name="Kazmierczak K.M."/>
            <person name="Andrzejewski T.M."/>
            <person name="Davidsen T.M."/>
            <person name="Wayne K.J."/>
            <person name="Tettelin H."/>
            <person name="Glass J.I."/>
            <person name="Rusch D."/>
            <person name="Podicherti R."/>
            <person name="Tsui H.-C.T."/>
            <person name="Winkler M.E."/>
        </authorList>
    </citation>
    <scope>NUCLEOTIDE SEQUENCE</scope>
</reference>
<gene>
    <name evidence="1" type="ORF">METZ01_LOCUS505682</name>
</gene>
<name>A0A383E9N9_9ZZZZ</name>
<evidence type="ECO:0000313" key="1">
    <source>
        <dbReference type="EMBL" id="SVE52828.1"/>
    </source>
</evidence>